<dbReference type="EMBL" id="SLWS01000015">
    <property type="protein sequence ID" value="TCO48833.1"/>
    <property type="molecule type" value="Genomic_DNA"/>
</dbReference>
<dbReference type="InterPro" id="IPR019775">
    <property type="entry name" value="WD40_repeat_CS"/>
</dbReference>
<dbReference type="Proteomes" id="UP000295680">
    <property type="component" value="Unassembled WGS sequence"/>
</dbReference>
<name>A0A4R2ITN2_9PSEU</name>
<keyword evidence="6" id="KW-1185">Reference proteome</keyword>
<dbReference type="InterPro" id="IPR027417">
    <property type="entry name" value="P-loop_NTPase"/>
</dbReference>
<feature type="repeat" description="WD" evidence="3">
    <location>
        <begin position="1470"/>
        <end position="1513"/>
    </location>
</feature>
<dbReference type="Gene3D" id="2.130.10.10">
    <property type="entry name" value="YVTN repeat-like/Quinoprotein amine dehydrogenase"/>
    <property type="match status" value="6"/>
</dbReference>
<keyword evidence="1 3" id="KW-0853">WD repeat</keyword>
<evidence type="ECO:0000313" key="5">
    <source>
        <dbReference type="EMBL" id="TCO48833.1"/>
    </source>
</evidence>
<dbReference type="GO" id="GO:0004197">
    <property type="term" value="F:cysteine-type endopeptidase activity"/>
    <property type="evidence" value="ECO:0007669"/>
    <property type="project" value="InterPro"/>
</dbReference>
<comment type="caution">
    <text evidence="5">The sequence shown here is derived from an EMBL/GenBank/DDBJ whole genome shotgun (WGS) entry which is preliminary data.</text>
</comment>
<dbReference type="Pfam" id="PF00656">
    <property type="entry name" value="Peptidase_C14"/>
    <property type="match status" value="1"/>
</dbReference>
<feature type="repeat" description="WD" evidence="3">
    <location>
        <begin position="1069"/>
        <end position="1112"/>
    </location>
</feature>
<dbReference type="InterPro" id="IPR015943">
    <property type="entry name" value="WD40/YVTN_repeat-like_dom_sf"/>
</dbReference>
<evidence type="ECO:0000256" key="2">
    <source>
        <dbReference type="ARBA" id="ARBA00022737"/>
    </source>
</evidence>
<dbReference type="PANTHER" id="PTHR19848:SF8">
    <property type="entry name" value="F-BOX AND WD REPEAT DOMAIN CONTAINING 7"/>
    <property type="match status" value="1"/>
</dbReference>
<dbReference type="PROSITE" id="PS50082">
    <property type="entry name" value="WD_REPEATS_2"/>
    <property type="match status" value="13"/>
</dbReference>
<dbReference type="GO" id="GO:0006508">
    <property type="term" value="P:proteolysis"/>
    <property type="evidence" value="ECO:0007669"/>
    <property type="project" value="InterPro"/>
</dbReference>
<dbReference type="SUPFAM" id="SSF50978">
    <property type="entry name" value="WD40 repeat-like"/>
    <property type="match status" value="3"/>
</dbReference>
<keyword evidence="2" id="KW-0677">Repeat</keyword>
<dbReference type="Gene3D" id="3.40.50.1460">
    <property type="match status" value="1"/>
</dbReference>
<dbReference type="SUPFAM" id="SSF52129">
    <property type="entry name" value="Caspase-like"/>
    <property type="match status" value="1"/>
</dbReference>
<protein>
    <submittedName>
        <fullName evidence="5">WD40 repeat protein</fullName>
    </submittedName>
</protein>
<gene>
    <name evidence="5" type="ORF">EV192_11554</name>
</gene>
<organism evidence="5 6">
    <name type="scientific">Actinocrispum wychmicini</name>
    <dbReference type="NCBI Taxonomy" id="1213861"/>
    <lineage>
        <taxon>Bacteria</taxon>
        <taxon>Bacillati</taxon>
        <taxon>Actinomycetota</taxon>
        <taxon>Actinomycetes</taxon>
        <taxon>Pseudonocardiales</taxon>
        <taxon>Pseudonocardiaceae</taxon>
        <taxon>Actinocrispum</taxon>
    </lineage>
</organism>
<feature type="repeat" description="WD" evidence="3">
    <location>
        <begin position="935"/>
        <end position="978"/>
    </location>
</feature>
<dbReference type="InterPro" id="IPR020472">
    <property type="entry name" value="WD40_PAC1"/>
</dbReference>
<dbReference type="InterPro" id="IPR036322">
    <property type="entry name" value="WD40_repeat_dom_sf"/>
</dbReference>
<dbReference type="GO" id="GO:0000027">
    <property type="term" value="P:ribosomal large subunit assembly"/>
    <property type="evidence" value="ECO:0007669"/>
    <property type="project" value="TreeGrafter"/>
</dbReference>
<dbReference type="PROSITE" id="PS00678">
    <property type="entry name" value="WD_REPEATS_1"/>
    <property type="match status" value="10"/>
</dbReference>
<feature type="repeat" description="WD" evidence="3">
    <location>
        <begin position="800"/>
        <end position="843"/>
    </location>
</feature>
<feature type="repeat" description="WD" evidence="3">
    <location>
        <begin position="980"/>
        <end position="1023"/>
    </location>
</feature>
<dbReference type="InterPro" id="IPR029030">
    <property type="entry name" value="Caspase-like_dom_sf"/>
</dbReference>
<dbReference type="Pfam" id="PF00400">
    <property type="entry name" value="WD40"/>
    <property type="match status" value="8"/>
</dbReference>
<reference evidence="5 6" key="1">
    <citation type="submission" date="2019-03" db="EMBL/GenBank/DDBJ databases">
        <title>Genomic Encyclopedia of Type Strains, Phase IV (KMG-IV): sequencing the most valuable type-strain genomes for metagenomic binning, comparative biology and taxonomic classification.</title>
        <authorList>
            <person name="Goeker M."/>
        </authorList>
    </citation>
    <scope>NUCLEOTIDE SEQUENCE [LARGE SCALE GENOMIC DNA]</scope>
    <source>
        <strain evidence="5 6">DSM 45934</strain>
    </source>
</reference>
<evidence type="ECO:0000256" key="3">
    <source>
        <dbReference type="PROSITE-ProRule" id="PRU00221"/>
    </source>
</evidence>
<feature type="repeat" description="WD" evidence="3">
    <location>
        <begin position="867"/>
        <end position="888"/>
    </location>
</feature>
<dbReference type="InterPro" id="IPR001680">
    <property type="entry name" value="WD40_rpt"/>
</dbReference>
<sequence>MATAGELELRPRRRFFVGMAVDRYPDSPDGGLTRPSVDAERLASLLAPAGYDQELAGMGNYWTADQVRSSVSEWSKHVSLGPSDVVVFYFAGHGLVADRDRHYLMCWNSDADDPAATALATEDLVRILTRTGLRNLLMVLDTCYGGTAAADGAQVALRTIARQFTSTDSAGVWLLSSARAKDEAIDGVFMDALVPALREVSQRTGQRQRHLDLVHVVDAVNRRFHGAGLRQRAELAAGMVTGLAPFLDNDGYRHNLPAGDTDLELQRLLGKRDLHDHFGPRSRGVEFDSEPGLYFHGRERLLEALVGWLTTEHADIKGRVVTGSPGCGKSAVLGRIVAMSDPSYRRKLLQEPGAAGAEVPPRLVDVGVHARHKLLPDIVQQIASGLGVEVDGPGQLLREVSVRGRQCGPIVIVVDALDEAGSGTAADAGGKGEPRRIARELLRPLSEVPGVRLLIGTRPELVSSLGVSMHVLNLDDPKYLGRDDIPGYVTNVLLARNEPELPTPYRDRVELAHHVGQAVADRAAGVFLVARMTARGLRSMDKPIDVTEPGWQNRLPSEIGEAFEDYLSWFGADESRVRALLTPLAFAEGQGLPRGALWTGISTALGNRPFDEDDIDWLLEKAAAYIAEVVDHGRSVYRLYHQALAEHLRDHYRGGPRAAQDRIVDAVLATVPPDSDGRLDWFVAHRYVHTHVATHAAAAGRLDELVDEPGFLLVAEQLGLLRAFPRVRSQRARQARNAYEQVAHQLTASTPLGERAAYLQLSARRCAATELAEQVDRLGITMPWRARWAWWSPTGVHRQLVGHEKPIRSLATGDMDGRPIVLSGGEDGTVRIWDLITQRPIGEPLRPGSRSITALAVGEMGEFTVAVVGGSDGRLRMWDLSSGRPLGENLDGHTNEITSIVLGDWEDKTLAVTASRDGTARVWDLAAATQFGEPFSEHHRPVNAVAWADVGGRRLVLTGGDDHRVRMWDVVSSEPVGESLIGHTEPVTAVALAHVGDRTLVVTGSDDGKVGLWDLNTRRQVGEPLAAHQYGVTSLRIGELGCVPIAVTCGRDFARVWNLGNRQQIGQPLTGHDGYVNAVALGSIDHRPIAITGGMDRTARIWDLTADQPLTGHTGDVVSAAVARVNDRCLAITGSEDTTAVLWDLDAGGTQDGQPLSGHRAAVCAVALGEVGRRSIAVTGDQDAVVLVWDLATRQRIGEPLVGHTGPIGAVQLCEVDGSPVLTTGSKDGTVRLWDPVTGRLLGSPLVGHNGDVNLLAVSSMDNRNLVLAAAQGGHATVWELRSRQRLPIEQPDPDQWTAMAVRSVDGRAAALFAGTDNTLLLWDLVAGRAMGAPMVGHTDPITSAVVGERDGRAVAITGSQDGVVIAWDLRAGKPLGPSFVTDVDYRGPTLAIGPLADGTAAITMDRSQVRLWSLTTFYQLGDALHGRTSDIYNLAAGTIDSRQILITAGEDGTVRILNLADGQLDGPVLNGHSRYLGGVGFSDGRGPVAVTSGQLDSRVQVWDLTTRRERSQWAHRERVRIAYPAVRLLAASRRQGVPIVATAAGSTVQIWDLATKASLAELTGHTGRINSVSTAEWDGVPILLTASVDSTARLWNLDTLEPLDPPLTGHDGSVGAVTLSASDAEVRVFTGDHAGVVRAWDPATRAEVATAVPRLQKWVSCLASGRLYDHPVLIIGGGDGTIRVWCQASERVVAQAQLNTTPQDVVVHPPADICVATAMGVVALHVRNWTKEDVP</sequence>
<feature type="repeat" description="WD" evidence="3">
    <location>
        <begin position="1608"/>
        <end position="1651"/>
    </location>
</feature>
<dbReference type="CDD" id="cd00200">
    <property type="entry name" value="WD40"/>
    <property type="match status" value="2"/>
</dbReference>
<feature type="repeat" description="WD" evidence="3">
    <location>
        <begin position="1563"/>
        <end position="1606"/>
    </location>
</feature>
<dbReference type="InterPro" id="IPR011600">
    <property type="entry name" value="Pept_C14_caspase"/>
</dbReference>
<dbReference type="PROSITE" id="PS50294">
    <property type="entry name" value="WD_REPEATS_REGION"/>
    <property type="match status" value="7"/>
</dbReference>
<dbReference type="PRINTS" id="PR00320">
    <property type="entry name" value="GPROTEINBRPT"/>
</dbReference>
<evidence type="ECO:0000313" key="6">
    <source>
        <dbReference type="Proteomes" id="UP000295680"/>
    </source>
</evidence>
<feature type="repeat" description="WD" evidence="3">
    <location>
        <begin position="1110"/>
        <end position="1148"/>
    </location>
</feature>
<accession>A0A4R2ITN2</accession>
<dbReference type="OrthoDB" id="218695at2"/>
<feature type="repeat" description="WD" evidence="3">
    <location>
        <begin position="890"/>
        <end position="933"/>
    </location>
</feature>
<evidence type="ECO:0000259" key="4">
    <source>
        <dbReference type="Pfam" id="PF00656"/>
    </source>
</evidence>
<evidence type="ECO:0000256" key="1">
    <source>
        <dbReference type="ARBA" id="ARBA00022574"/>
    </source>
</evidence>
<dbReference type="SUPFAM" id="SSF52540">
    <property type="entry name" value="P-loop containing nucleoside triphosphate hydrolases"/>
    <property type="match status" value="1"/>
</dbReference>
<dbReference type="PANTHER" id="PTHR19848">
    <property type="entry name" value="WD40 REPEAT PROTEIN"/>
    <property type="match status" value="1"/>
</dbReference>
<feature type="repeat" description="WD" evidence="3">
    <location>
        <begin position="1156"/>
        <end position="1199"/>
    </location>
</feature>
<dbReference type="SMART" id="SM00320">
    <property type="entry name" value="WD40"/>
    <property type="match status" value="17"/>
</dbReference>
<feature type="repeat" description="WD" evidence="3">
    <location>
        <begin position="1201"/>
        <end position="1244"/>
    </location>
</feature>
<feature type="domain" description="Peptidase C14 caspase" evidence="4">
    <location>
        <begin position="32"/>
        <end position="237"/>
    </location>
</feature>
<feature type="repeat" description="WD" evidence="3">
    <location>
        <begin position="1335"/>
        <end position="1378"/>
    </location>
</feature>
<proteinExistence type="predicted"/>